<gene>
    <name evidence="5" type="ORF">WMO37_11845</name>
</gene>
<evidence type="ECO:0000256" key="3">
    <source>
        <dbReference type="ARBA" id="ARBA00023163"/>
    </source>
</evidence>
<dbReference type="EMBL" id="JBBMFS010000011">
    <property type="protein sequence ID" value="MEQ2555687.1"/>
    <property type="molecule type" value="Genomic_DNA"/>
</dbReference>
<sequence length="177" mass="20289">MSIKKIAEITGTSPATVSRVLNNPSYKCAVPGLRDKIWRAAMDFFYPEYVIETYQTEKEGFQTMQKFLKLKEPPTGIYCANDITAIGMLKCLNRYSSILYRPSIISCDDIEEGQFIKPMLSTVQLPKENMARFALFVLLDRIRGGHKEVIRIELEGKLLLRSSCCRVEDVSQPEYYI</sequence>
<keyword evidence="6" id="KW-1185">Reference proteome</keyword>
<dbReference type="InterPro" id="IPR046335">
    <property type="entry name" value="LacI/GalR-like_sensor"/>
</dbReference>
<name>A0ABV1H7K6_9FIRM</name>
<evidence type="ECO:0000313" key="5">
    <source>
        <dbReference type="EMBL" id="MEQ2555687.1"/>
    </source>
</evidence>
<dbReference type="InterPro" id="IPR000843">
    <property type="entry name" value="HTH_LacI"/>
</dbReference>
<accession>A0ABV1H7K6</accession>
<dbReference type="Gene3D" id="3.40.50.2300">
    <property type="match status" value="2"/>
</dbReference>
<keyword evidence="2 5" id="KW-0238">DNA-binding</keyword>
<dbReference type="PANTHER" id="PTHR30146:SF109">
    <property type="entry name" value="HTH-TYPE TRANSCRIPTIONAL REGULATOR GALS"/>
    <property type="match status" value="1"/>
</dbReference>
<dbReference type="Pfam" id="PF13377">
    <property type="entry name" value="Peripla_BP_3"/>
    <property type="match status" value="1"/>
</dbReference>
<dbReference type="PANTHER" id="PTHR30146">
    <property type="entry name" value="LACI-RELATED TRANSCRIPTIONAL REPRESSOR"/>
    <property type="match status" value="1"/>
</dbReference>
<evidence type="ECO:0000256" key="2">
    <source>
        <dbReference type="ARBA" id="ARBA00023125"/>
    </source>
</evidence>
<dbReference type="InterPro" id="IPR010982">
    <property type="entry name" value="Lambda_DNA-bd_dom_sf"/>
</dbReference>
<dbReference type="CDD" id="cd01392">
    <property type="entry name" value="HTH_LacI"/>
    <property type="match status" value="1"/>
</dbReference>
<evidence type="ECO:0000256" key="1">
    <source>
        <dbReference type="ARBA" id="ARBA00023015"/>
    </source>
</evidence>
<dbReference type="GO" id="GO:0003677">
    <property type="term" value="F:DNA binding"/>
    <property type="evidence" value="ECO:0007669"/>
    <property type="project" value="UniProtKB-KW"/>
</dbReference>
<evidence type="ECO:0000313" key="6">
    <source>
        <dbReference type="Proteomes" id="UP001546774"/>
    </source>
</evidence>
<dbReference type="SUPFAM" id="SSF53822">
    <property type="entry name" value="Periplasmic binding protein-like I"/>
    <property type="match status" value="1"/>
</dbReference>
<dbReference type="SUPFAM" id="SSF47413">
    <property type="entry name" value="lambda repressor-like DNA-binding domains"/>
    <property type="match status" value="1"/>
</dbReference>
<feature type="domain" description="HTH lacI-type" evidence="4">
    <location>
        <begin position="1"/>
        <end position="26"/>
    </location>
</feature>
<keyword evidence="1" id="KW-0805">Transcription regulation</keyword>
<evidence type="ECO:0000259" key="4">
    <source>
        <dbReference type="PROSITE" id="PS50932"/>
    </source>
</evidence>
<reference evidence="5" key="1">
    <citation type="submission" date="2024-03" db="EMBL/GenBank/DDBJ databases">
        <title>Human intestinal bacterial collection.</title>
        <authorList>
            <person name="Pauvert C."/>
            <person name="Hitch T.C.A."/>
            <person name="Clavel T."/>
        </authorList>
    </citation>
    <scope>NUCLEOTIDE SEQUENCE [LARGE SCALE GENOMIC DNA]</scope>
    <source>
        <strain evidence="5">CLA-AA-H89B</strain>
    </source>
</reference>
<comment type="caution">
    <text evidence="5">The sequence shown here is derived from an EMBL/GenBank/DDBJ whole genome shotgun (WGS) entry which is preliminary data.</text>
</comment>
<protein>
    <submittedName>
        <fullName evidence="5">LacI family DNA-binding transcriptional regulator</fullName>
    </submittedName>
</protein>
<keyword evidence="3" id="KW-0804">Transcription</keyword>
<dbReference type="InterPro" id="IPR028082">
    <property type="entry name" value="Peripla_BP_I"/>
</dbReference>
<organism evidence="5 6">
    <name type="scientific">Lachnospira intestinalis</name>
    <dbReference type="NCBI Taxonomy" id="3133158"/>
    <lineage>
        <taxon>Bacteria</taxon>
        <taxon>Bacillati</taxon>
        <taxon>Bacillota</taxon>
        <taxon>Clostridia</taxon>
        <taxon>Lachnospirales</taxon>
        <taxon>Lachnospiraceae</taxon>
        <taxon>Lachnospira</taxon>
    </lineage>
</organism>
<dbReference type="PROSITE" id="PS50932">
    <property type="entry name" value="HTH_LACI_2"/>
    <property type="match status" value="1"/>
</dbReference>
<proteinExistence type="predicted"/>
<dbReference type="Proteomes" id="UP001546774">
    <property type="component" value="Unassembled WGS sequence"/>
</dbReference>